<keyword evidence="7" id="KW-0408">Iron</keyword>
<keyword evidence="12" id="KW-1185">Reference proteome</keyword>
<dbReference type="Proteomes" id="UP000306985">
    <property type="component" value="Unassembled WGS sequence"/>
</dbReference>
<evidence type="ECO:0000259" key="10">
    <source>
        <dbReference type="SMART" id="SM00382"/>
    </source>
</evidence>
<reference evidence="11 12" key="1">
    <citation type="submission" date="2019-05" db="EMBL/GenBank/DDBJ databases">
        <title>Nakamurella sp. N5BH11, whole genome shotgun sequence.</title>
        <authorList>
            <person name="Tuo L."/>
        </authorList>
    </citation>
    <scope>NUCLEOTIDE SEQUENCE [LARGE SCALE GENOMIC DNA]</scope>
    <source>
        <strain evidence="11 12">N5BH11</strain>
    </source>
</reference>
<keyword evidence="4" id="KW-0410">Iron transport</keyword>
<evidence type="ECO:0000256" key="7">
    <source>
        <dbReference type="ARBA" id="ARBA00023004"/>
    </source>
</evidence>
<dbReference type="PANTHER" id="PTHR42771:SF2">
    <property type="entry name" value="IRON(3+)-HYDROXAMATE IMPORT ATP-BINDING PROTEIN FHUC"/>
    <property type="match status" value="1"/>
</dbReference>
<keyword evidence="2" id="KW-0813">Transport</keyword>
<evidence type="ECO:0000256" key="1">
    <source>
        <dbReference type="ARBA" id="ARBA00004202"/>
    </source>
</evidence>
<evidence type="ECO:0000256" key="3">
    <source>
        <dbReference type="ARBA" id="ARBA00022475"/>
    </source>
</evidence>
<dbReference type="GO" id="GO:0005886">
    <property type="term" value="C:plasma membrane"/>
    <property type="evidence" value="ECO:0007669"/>
    <property type="project" value="UniProtKB-SubCell"/>
</dbReference>
<keyword evidence="3" id="KW-1003">Cell membrane</keyword>
<dbReference type="EMBL" id="SZZH01000003">
    <property type="protein sequence ID" value="TKV59020.1"/>
    <property type="molecule type" value="Genomic_DNA"/>
</dbReference>
<accession>A0A4U6QFR1</accession>
<keyword evidence="5" id="KW-0547">Nucleotide-binding</keyword>
<keyword evidence="6 11" id="KW-0067">ATP-binding</keyword>
<keyword evidence="9" id="KW-0472">Membrane</keyword>
<evidence type="ECO:0000313" key="11">
    <source>
        <dbReference type="EMBL" id="TKV59020.1"/>
    </source>
</evidence>
<dbReference type="InterPro" id="IPR051535">
    <property type="entry name" value="Siderophore_ABC-ATPase"/>
</dbReference>
<keyword evidence="8" id="KW-0406">Ion transport</keyword>
<protein>
    <submittedName>
        <fullName evidence="11">ATP-binding cassette domain-containing protein</fullName>
    </submittedName>
</protein>
<dbReference type="SMART" id="SM00382">
    <property type="entry name" value="AAA"/>
    <property type="match status" value="1"/>
</dbReference>
<dbReference type="GO" id="GO:0006826">
    <property type="term" value="P:iron ion transport"/>
    <property type="evidence" value="ECO:0007669"/>
    <property type="project" value="UniProtKB-KW"/>
</dbReference>
<dbReference type="GO" id="GO:0016887">
    <property type="term" value="F:ATP hydrolysis activity"/>
    <property type="evidence" value="ECO:0007669"/>
    <property type="project" value="InterPro"/>
</dbReference>
<evidence type="ECO:0000256" key="5">
    <source>
        <dbReference type="ARBA" id="ARBA00022741"/>
    </source>
</evidence>
<sequence length="238" mass="25894">MRRPVRRVSGERGRPLDPHVWPGTLPAARQLVDEGLDLGPLTVLVGENGAGKSTVVEAIAMAYGLSPEGGSIGARLTSRASESPLHESLSLVRNPGAARWGFFLRAETMHGFYSYLEANPGKSMEPAFHEMSHGESFLAVLAHRFDSPGFYVLDEPEAALSFSSSLALVGLLAEIAVSERTQAIVSTHSPIVAATPGADIYEVGDWGLRRVAWEDLELVQHWRRFLDGPGAYLRHLRD</sequence>
<dbReference type="Gene3D" id="3.40.50.300">
    <property type="entry name" value="P-loop containing nucleotide triphosphate hydrolases"/>
    <property type="match status" value="2"/>
</dbReference>
<name>A0A4U6QFR1_9ACTN</name>
<evidence type="ECO:0000256" key="2">
    <source>
        <dbReference type="ARBA" id="ARBA00022448"/>
    </source>
</evidence>
<evidence type="ECO:0000256" key="9">
    <source>
        <dbReference type="ARBA" id="ARBA00023136"/>
    </source>
</evidence>
<comment type="caution">
    <text evidence="11">The sequence shown here is derived from an EMBL/GenBank/DDBJ whole genome shotgun (WGS) entry which is preliminary data.</text>
</comment>
<dbReference type="SUPFAM" id="SSF52540">
    <property type="entry name" value="P-loop containing nucleoside triphosphate hydrolases"/>
    <property type="match status" value="1"/>
</dbReference>
<evidence type="ECO:0000256" key="6">
    <source>
        <dbReference type="ARBA" id="ARBA00022840"/>
    </source>
</evidence>
<dbReference type="InterPro" id="IPR027417">
    <property type="entry name" value="P-loop_NTPase"/>
</dbReference>
<organism evidence="11 12">
    <name type="scientific">Nakamurella flava</name>
    <dbReference type="NCBI Taxonomy" id="2576308"/>
    <lineage>
        <taxon>Bacteria</taxon>
        <taxon>Bacillati</taxon>
        <taxon>Actinomycetota</taxon>
        <taxon>Actinomycetes</taxon>
        <taxon>Nakamurellales</taxon>
        <taxon>Nakamurellaceae</taxon>
        <taxon>Nakamurella</taxon>
    </lineage>
</organism>
<dbReference type="GO" id="GO:0005524">
    <property type="term" value="F:ATP binding"/>
    <property type="evidence" value="ECO:0007669"/>
    <property type="project" value="UniProtKB-KW"/>
</dbReference>
<dbReference type="InterPro" id="IPR003593">
    <property type="entry name" value="AAA+_ATPase"/>
</dbReference>
<gene>
    <name evidence="11" type="ORF">FDO65_14825</name>
</gene>
<comment type="subcellular location">
    <subcellularLocation>
        <location evidence="1">Cell membrane</location>
        <topology evidence="1">Peripheral membrane protein</topology>
    </subcellularLocation>
</comment>
<dbReference type="AlphaFoldDB" id="A0A4U6QFR1"/>
<dbReference type="Pfam" id="PF00005">
    <property type="entry name" value="ABC_tran"/>
    <property type="match status" value="1"/>
</dbReference>
<dbReference type="PANTHER" id="PTHR42771">
    <property type="entry name" value="IRON(3+)-HYDROXAMATE IMPORT ATP-BINDING PROTEIN FHUC"/>
    <property type="match status" value="1"/>
</dbReference>
<dbReference type="InterPro" id="IPR003439">
    <property type="entry name" value="ABC_transporter-like_ATP-bd"/>
</dbReference>
<evidence type="ECO:0000256" key="4">
    <source>
        <dbReference type="ARBA" id="ARBA00022496"/>
    </source>
</evidence>
<proteinExistence type="predicted"/>
<dbReference type="OrthoDB" id="9784297at2"/>
<evidence type="ECO:0000256" key="8">
    <source>
        <dbReference type="ARBA" id="ARBA00023065"/>
    </source>
</evidence>
<evidence type="ECO:0000313" key="12">
    <source>
        <dbReference type="Proteomes" id="UP000306985"/>
    </source>
</evidence>
<feature type="domain" description="AAA+ ATPase" evidence="10">
    <location>
        <begin position="38"/>
        <end position="205"/>
    </location>
</feature>